<gene>
    <name evidence="5" type="primary">Cul2</name>
    <name evidence="5" type="ORF">TCON_0885</name>
</gene>
<organism evidence="5 6">
    <name type="scientific">Astathelohania contejeani</name>
    <dbReference type="NCBI Taxonomy" id="164912"/>
    <lineage>
        <taxon>Eukaryota</taxon>
        <taxon>Fungi</taxon>
        <taxon>Fungi incertae sedis</taxon>
        <taxon>Microsporidia</taxon>
        <taxon>Astathelohaniidae</taxon>
        <taxon>Astathelohania</taxon>
    </lineage>
</organism>
<feature type="domain" description="Cullin family profile" evidence="4">
    <location>
        <begin position="439"/>
        <end position="664"/>
    </location>
</feature>
<dbReference type="Pfam" id="PF26557">
    <property type="entry name" value="Cullin_AB"/>
    <property type="match status" value="1"/>
</dbReference>
<dbReference type="SUPFAM" id="SSF74788">
    <property type="entry name" value="Cullin repeat-like"/>
    <property type="match status" value="1"/>
</dbReference>
<dbReference type="InterPro" id="IPR059120">
    <property type="entry name" value="Cullin-like_AB"/>
</dbReference>
<dbReference type="InterPro" id="IPR045093">
    <property type="entry name" value="Cullin"/>
</dbReference>
<dbReference type="InterPro" id="IPR016159">
    <property type="entry name" value="Cullin_repeat-like_dom_sf"/>
</dbReference>
<sequence>MKIGRKKIKTEELDKIWEIIKTEFDKIKHNSLGDATVVYNTIYDICTCNDHNLDELLYWKIGDFLYKLCREQREIIFNTRNIRDIYRRGEVIIKEDCEVELRDDSLDWIYKYVEEYKNFVKINEAISMLCAFLNDVLVSVGRGRKINEFGYLLWERCIIQQIGIIKRRDLGDWLIKLGNINPGSPLILPCLDSMKRIIPDPKDVSLYYRVNYEKKALECLSDKYREMVCFIDDDGYIDFKSLDLQTKNKLEIIRSANIPEYNDGREFMHEEMVNNNTVLKYVEYCRELIDKEKSTRCARFLPESYPLFDSCLDHVLIVEKSLFFQNFLEFSEDKFCAKNIFKELSFISQKGTKLMKDIFTKKHITKYIKEFNNSNPNDMSYKDLVDSIAKLYSFTVSIIKDVFIDDENIHSTFIKIFKNSLNQIANLPEKMAKYSHWMIEENKRMKEFVSLIKLIENKQIFIEEYLKYLSKRLLSQKKYFGEKEMAISLKDVCPNELTRKAMRMFQDIEHSFVLNSSFSRSQLRSAKTREKLDMERCRSGVGLIGGSVAYADWIYVTVLTLCAWPREDVSDVSLKLPPMLAEQKLLFERNYKQSYPRRKLTWAWEMGTAEIEIRTDKTYNIQVNNFQFIFLEQFNRTNKVLIKENKQRVISNESIEEITIRSLLSANLIIQKENFVFFNNNFKFPKTDISIDDMDSSIPDHIISNLKADIIIVYQCKISSILKNKKSSTPEELKICLKNSINEKLEVDKYKEAIVGLLEKGIIEEEGDKYFYVP</sequence>
<evidence type="ECO:0000313" key="6">
    <source>
        <dbReference type="Proteomes" id="UP001516464"/>
    </source>
</evidence>
<protein>
    <submittedName>
        <fullName evidence="5">Cullin-2</fullName>
    </submittedName>
</protein>
<evidence type="ECO:0000313" key="5">
    <source>
        <dbReference type="EMBL" id="KAF7683916.1"/>
    </source>
</evidence>
<dbReference type="InterPro" id="IPR001373">
    <property type="entry name" value="Cullin_N"/>
</dbReference>
<evidence type="ECO:0000259" key="4">
    <source>
        <dbReference type="PROSITE" id="PS50069"/>
    </source>
</evidence>
<comment type="caution">
    <text evidence="5">The sequence shown here is derived from an EMBL/GenBank/DDBJ whole genome shotgun (WGS) entry which is preliminary data.</text>
</comment>
<evidence type="ECO:0000256" key="1">
    <source>
        <dbReference type="ARBA" id="ARBA00006019"/>
    </source>
</evidence>
<evidence type="ECO:0000256" key="3">
    <source>
        <dbReference type="RuleBase" id="RU003829"/>
    </source>
</evidence>
<dbReference type="PANTHER" id="PTHR11932">
    <property type="entry name" value="CULLIN"/>
    <property type="match status" value="1"/>
</dbReference>
<accession>A0ABQ7I0F5</accession>
<dbReference type="Gene3D" id="3.30.230.130">
    <property type="entry name" value="Cullin, Chain C, Domain 2"/>
    <property type="match status" value="1"/>
</dbReference>
<dbReference type="SUPFAM" id="SSF75632">
    <property type="entry name" value="Cullin homology domain"/>
    <property type="match status" value="1"/>
</dbReference>
<dbReference type="Proteomes" id="UP001516464">
    <property type="component" value="Unassembled WGS sequence"/>
</dbReference>
<dbReference type="EMBL" id="SBIQ01000041">
    <property type="protein sequence ID" value="KAF7683916.1"/>
    <property type="molecule type" value="Genomic_DNA"/>
</dbReference>
<dbReference type="Pfam" id="PF00888">
    <property type="entry name" value="Cullin"/>
    <property type="match status" value="2"/>
</dbReference>
<proteinExistence type="inferred from homology"/>
<name>A0ABQ7I0F5_9MICR</name>
<comment type="similarity">
    <text evidence="1 2 3">Belongs to the cullin family.</text>
</comment>
<keyword evidence="6" id="KW-1185">Reference proteome</keyword>
<reference evidence="5 6" key="1">
    <citation type="submission" date="2019-01" db="EMBL/GenBank/DDBJ databases">
        <title>Genomes sequencing and comparative genomics of infectious freshwater microsporidia, Cucumispora dikerogammari and Thelohania contejeani.</title>
        <authorList>
            <person name="Cormier A."/>
            <person name="Giraud I."/>
            <person name="Wattier R."/>
            <person name="Teixeira M."/>
            <person name="Grandjean F."/>
            <person name="Rigaud T."/>
            <person name="Cordaux R."/>
        </authorList>
    </citation>
    <scope>NUCLEOTIDE SEQUENCE [LARGE SCALE GENOMIC DNA]</scope>
    <source>
        <strain evidence="5">T1</strain>
        <tissue evidence="5">Spores</tissue>
    </source>
</reference>
<evidence type="ECO:0000256" key="2">
    <source>
        <dbReference type="PROSITE-ProRule" id="PRU00330"/>
    </source>
</evidence>
<dbReference type="Gene3D" id="1.20.1310.10">
    <property type="entry name" value="Cullin Repeats"/>
    <property type="match status" value="2"/>
</dbReference>
<dbReference type="InterPro" id="IPR016158">
    <property type="entry name" value="Cullin_homology"/>
</dbReference>
<dbReference type="InterPro" id="IPR036317">
    <property type="entry name" value="Cullin_homology_sf"/>
</dbReference>
<dbReference type="SMART" id="SM00182">
    <property type="entry name" value="CULLIN"/>
    <property type="match status" value="1"/>
</dbReference>
<dbReference type="PROSITE" id="PS50069">
    <property type="entry name" value="CULLIN_2"/>
    <property type="match status" value="1"/>
</dbReference>